<dbReference type="EMBL" id="VZZJ01000041">
    <property type="protein sequence ID" value="KAB1069251.1"/>
    <property type="molecule type" value="Genomic_DNA"/>
</dbReference>
<dbReference type="PANTHER" id="PTHR33209">
    <property type="entry name" value="PROTEASE 4"/>
    <property type="match status" value="1"/>
</dbReference>
<dbReference type="PANTHER" id="PTHR33209:SF1">
    <property type="entry name" value="PEPTIDASE S49 DOMAIN-CONTAINING PROTEIN"/>
    <property type="match status" value="1"/>
</dbReference>
<dbReference type="InterPro" id="IPR033855">
    <property type="entry name" value="Protein_C"/>
</dbReference>
<protein>
    <submittedName>
        <fullName evidence="6">S49 family peptidase</fullName>
    </submittedName>
</protein>
<keyword evidence="3" id="KW-0378">Hydrolase</keyword>
<dbReference type="SUPFAM" id="SSF52096">
    <property type="entry name" value="ClpP/crotonase"/>
    <property type="match status" value="1"/>
</dbReference>
<dbReference type="Proteomes" id="UP000441523">
    <property type="component" value="Unassembled WGS sequence"/>
</dbReference>
<keyword evidence="2" id="KW-0645">Protease</keyword>
<name>A0A6N6MG26_9HYPH</name>
<dbReference type="InterPro" id="IPR029045">
    <property type="entry name" value="ClpP/crotonase-like_dom_sf"/>
</dbReference>
<evidence type="ECO:0000313" key="6">
    <source>
        <dbReference type="EMBL" id="KAB1069251.1"/>
    </source>
</evidence>
<dbReference type="RefSeq" id="WP_150966690.1">
    <property type="nucleotide sequence ID" value="NZ_VZZJ01000041.1"/>
</dbReference>
<dbReference type="GO" id="GO:0006508">
    <property type="term" value="P:proteolysis"/>
    <property type="evidence" value="ECO:0007669"/>
    <property type="project" value="UniProtKB-KW"/>
</dbReference>
<organism evidence="6 7">
    <name type="scientific">Methylobacterium planeticum</name>
    <dbReference type="NCBI Taxonomy" id="2615211"/>
    <lineage>
        <taxon>Bacteria</taxon>
        <taxon>Pseudomonadati</taxon>
        <taxon>Pseudomonadota</taxon>
        <taxon>Alphaproteobacteria</taxon>
        <taxon>Hyphomicrobiales</taxon>
        <taxon>Methylobacteriaceae</taxon>
        <taxon>Methylobacterium</taxon>
    </lineage>
</organism>
<evidence type="ECO:0000313" key="7">
    <source>
        <dbReference type="Proteomes" id="UP000441523"/>
    </source>
</evidence>
<comment type="caution">
    <text evidence="6">The sequence shown here is derived from an EMBL/GenBank/DDBJ whole genome shotgun (WGS) entry which is preliminary data.</text>
</comment>
<dbReference type="Pfam" id="PF01343">
    <property type="entry name" value="Peptidase_S49"/>
    <property type="match status" value="1"/>
</dbReference>
<evidence type="ECO:0000256" key="1">
    <source>
        <dbReference type="ARBA" id="ARBA00008683"/>
    </source>
</evidence>
<gene>
    <name evidence="6" type="ORF">F6X51_25595</name>
</gene>
<keyword evidence="7" id="KW-1185">Reference proteome</keyword>
<evidence type="ECO:0000256" key="3">
    <source>
        <dbReference type="ARBA" id="ARBA00022801"/>
    </source>
</evidence>
<sequence>MSNPLLARFASRPSLVAPEMREWFEGCLTATASHPRAAEMLEANAYAEDGFWPAPDDWRAAYRPYVVRDGVLQIPVKGVLLHDFSFALGGWATGYVYIQRAFDRGLADPTVRGIALICDSPGGHVAGNFDLVDRMFAARGTKPIRAFAHEAAYSAAYSIASAADQIVVSRTGGVGSIGVVAAHYDVSGAMEQAGVKVTFIYAGRHKVDGNAFEALPDDVKARFQARIDELYATFVTTVARNRGLKEQAVRQTEALCFTATEAVSNKLADSTGTLDDAVAAFADDCCPSQEEDNTMMTPEAHEAAVAAARVDGEKAGRQAGETEGATSARSRIKTILASDEAKGREAQASHIALETDMPAEAAVQLLSTFPKAEAAKPANRFDAAMAAAGNPQVGLEASGNQDDGVAFADSYFAAKRQKRSA</sequence>
<dbReference type="CDD" id="cd07022">
    <property type="entry name" value="S49_Sppa_36K_type"/>
    <property type="match status" value="1"/>
</dbReference>
<dbReference type="InterPro" id="IPR002142">
    <property type="entry name" value="Peptidase_S49"/>
</dbReference>
<feature type="domain" description="Peptidase S49" evidence="5">
    <location>
        <begin position="141"/>
        <end position="282"/>
    </location>
</feature>
<keyword evidence="4" id="KW-0720">Serine protease</keyword>
<dbReference type="GO" id="GO:0008236">
    <property type="term" value="F:serine-type peptidase activity"/>
    <property type="evidence" value="ECO:0007669"/>
    <property type="project" value="UniProtKB-KW"/>
</dbReference>
<evidence type="ECO:0000256" key="4">
    <source>
        <dbReference type="ARBA" id="ARBA00022825"/>
    </source>
</evidence>
<comment type="similarity">
    <text evidence="1">Belongs to the peptidase S49 family.</text>
</comment>
<dbReference type="Gene3D" id="3.90.226.10">
    <property type="entry name" value="2-enoyl-CoA Hydratase, Chain A, domain 1"/>
    <property type="match status" value="1"/>
</dbReference>
<accession>A0A6N6MG26</accession>
<proteinExistence type="inferred from homology"/>
<evidence type="ECO:0000256" key="2">
    <source>
        <dbReference type="ARBA" id="ARBA00022670"/>
    </source>
</evidence>
<dbReference type="Gene3D" id="6.20.330.10">
    <property type="match status" value="1"/>
</dbReference>
<evidence type="ECO:0000259" key="5">
    <source>
        <dbReference type="Pfam" id="PF01343"/>
    </source>
</evidence>
<dbReference type="AlphaFoldDB" id="A0A6N6MG26"/>
<reference evidence="6 7" key="1">
    <citation type="submission" date="2019-09" db="EMBL/GenBank/DDBJ databases">
        <title>YIM 132548 draft genome.</title>
        <authorList>
            <person name="Jiang L."/>
        </authorList>
    </citation>
    <scope>NUCLEOTIDE SEQUENCE [LARGE SCALE GENOMIC DNA]</scope>
    <source>
        <strain evidence="6 7">YIM 132548</strain>
    </source>
</reference>